<organism evidence="1 2">
    <name type="scientific">Acaulospora colombiana</name>
    <dbReference type="NCBI Taxonomy" id="27376"/>
    <lineage>
        <taxon>Eukaryota</taxon>
        <taxon>Fungi</taxon>
        <taxon>Fungi incertae sedis</taxon>
        <taxon>Mucoromycota</taxon>
        <taxon>Glomeromycotina</taxon>
        <taxon>Glomeromycetes</taxon>
        <taxon>Diversisporales</taxon>
        <taxon>Acaulosporaceae</taxon>
        <taxon>Acaulospora</taxon>
    </lineage>
</organism>
<comment type="caution">
    <text evidence="1">The sequence shown here is derived from an EMBL/GenBank/DDBJ whole genome shotgun (WGS) entry which is preliminary data.</text>
</comment>
<evidence type="ECO:0000313" key="1">
    <source>
        <dbReference type="EMBL" id="CAG8764801.1"/>
    </source>
</evidence>
<reference evidence="1" key="1">
    <citation type="submission" date="2021-06" db="EMBL/GenBank/DDBJ databases">
        <authorList>
            <person name="Kallberg Y."/>
            <person name="Tangrot J."/>
            <person name="Rosling A."/>
        </authorList>
    </citation>
    <scope>NUCLEOTIDE SEQUENCE</scope>
    <source>
        <strain evidence="1">CL356</strain>
    </source>
</reference>
<feature type="non-terminal residue" evidence="1">
    <location>
        <position position="1"/>
    </location>
</feature>
<dbReference type="Proteomes" id="UP000789525">
    <property type="component" value="Unassembled WGS sequence"/>
</dbReference>
<protein>
    <submittedName>
        <fullName evidence="1">14920_t:CDS:1</fullName>
    </submittedName>
</protein>
<proteinExistence type="predicted"/>
<feature type="non-terminal residue" evidence="1">
    <location>
        <position position="235"/>
    </location>
</feature>
<keyword evidence="2" id="KW-1185">Reference proteome</keyword>
<sequence>FGQGPSSAAPPASAPFTFGGPTNNMTNTAPPAPSSGGGLVFPTGPTTPLTKTLELDSMDASPIRGGDSSSNVGSSFSAANTGGGFSFGASNTSGGGGFGSSTGNAFSSTNSGFGAPSTSGFGGLSKDAPSTPSSTPFSFGTPTSATSSFGQQPPASSFGQGGGGFSFSQPAAASASPFNQPQSLASPAVGGFAQLASPAASPFTQPISLGSGGSTFGGTPQGQKRLLSEDPSDGG</sequence>
<dbReference type="EMBL" id="CAJVPT010061117">
    <property type="protein sequence ID" value="CAG8764801.1"/>
    <property type="molecule type" value="Genomic_DNA"/>
</dbReference>
<accession>A0ACA9QSI1</accession>
<name>A0ACA9QSI1_9GLOM</name>
<gene>
    <name evidence="1" type="ORF">ACOLOM_LOCUS13390</name>
</gene>
<evidence type="ECO:0000313" key="2">
    <source>
        <dbReference type="Proteomes" id="UP000789525"/>
    </source>
</evidence>